<comment type="caution">
    <text evidence="1">The sequence shown here is derived from an EMBL/GenBank/DDBJ whole genome shotgun (WGS) entry which is preliminary data.</text>
</comment>
<dbReference type="Proteomes" id="UP000720124">
    <property type="component" value="Unassembled WGS sequence"/>
</dbReference>
<accession>A0ABS7LCV6</accession>
<dbReference type="CDD" id="cd10035">
    <property type="entry name" value="UDG_like"/>
    <property type="match status" value="1"/>
</dbReference>
<evidence type="ECO:0000313" key="1">
    <source>
        <dbReference type="EMBL" id="MBY3589114.1"/>
    </source>
</evidence>
<dbReference type="InterPro" id="IPR036895">
    <property type="entry name" value="Uracil-DNA_glycosylase-like_sf"/>
</dbReference>
<keyword evidence="2" id="KW-1185">Reference proteome</keyword>
<dbReference type="RefSeq" id="WP_207601239.1">
    <property type="nucleotide sequence ID" value="NZ_CP071612.1"/>
</dbReference>
<dbReference type="EMBL" id="JABTXI010000001">
    <property type="protein sequence ID" value="MBY3589114.1"/>
    <property type="molecule type" value="Genomic_DNA"/>
</dbReference>
<proteinExistence type="predicted"/>
<dbReference type="SUPFAM" id="SSF52141">
    <property type="entry name" value="Uracil-DNA glycosylase-like"/>
    <property type="match status" value="1"/>
</dbReference>
<organism evidence="1 2">
    <name type="scientific">Rhizobium bangladeshense</name>
    <dbReference type="NCBI Taxonomy" id="1138189"/>
    <lineage>
        <taxon>Bacteria</taxon>
        <taxon>Pseudomonadati</taxon>
        <taxon>Pseudomonadota</taxon>
        <taxon>Alphaproteobacteria</taxon>
        <taxon>Hyphomicrobiales</taxon>
        <taxon>Rhizobiaceae</taxon>
        <taxon>Rhizobium/Agrobacterium group</taxon>
        <taxon>Rhizobium</taxon>
    </lineage>
</organism>
<dbReference type="GeneID" id="66146763"/>
<sequence length="221" mass="24841">MGQVETFVERIAAVKLENCFNPYADTCEIFDRRSAPLIRRQNLLRILCALGAAGEIDVWVGRDLGYRGGRRTGLALTDEHSLELYAFHLKVFSLERSTHGPPVKERTAASVYRVLTAVNIPILTWNVFPLHPHESGKPMSNRQHTRSEAELGFSFLEELCTSFPVRNLIAIGNDAAVWTQRLAPRNLCVRHPSYGGQTIFLKQMNEIYGQRIESYGQGGAI</sequence>
<protein>
    <submittedName>
        <fullName evidence="1">Uracil-DNA glycosylase</fullName>
    </submittedName>
</protein>
<name>A0ABS7LCV6_9HYPH</name>
<reference evidence="1 2" key="1">
    <citation type="submission" date="2020-06" db="EMBL/GenBank/DDBJ databases">
        <title>Global-level population genomics: horizontal gene transfer, symbiosis and evolution in Rhizobia.</title>
        <authorList>
            <person name="Gai Y."/>
        </authorList>
    </citation>
    <scope>NUCLEOTIDE SEQUENCE [LARGE SCALE GENOMIC DNA]</scope>
    <source>
        <strain evidence="1 2">PLR6_1b</strain>
    </source>
</reference>
<gene>
    <name evidence="1" type="ORF">HJA87_04330</name>
</gene>
<evidence type="ECO:0000313" key="2">
    <source>
        <dbReference type="Proteomes" id="UP000720124"/>
    </source>
</evidence>